<gene>
    <name evidence="2" type="ORF">FHX39_002071</name>
</gene>
<evidence type="ECO:0000313" key="2">
    <source>
        <dbReference type="EMBL" id="MBB3327127.1"/>
    </source>
</evidence>
<reference evidence="2 3" key="1">
    <citation type="submission" date="2020-08" db="EMBL/GenBank/DDBJ databases">
        <title>Sequencing the genomes of 1000 actinobacteria strains.</title>
        <authorList>
            <person name="Klenk H.-P."/>
        </authorList>
    </citation>
    <scope>NUCLEOTIDE SEQUENCE [LARGE SCALE GENOMIC DNA]</scope>
    <source>
        <strain evidence="2 3">DSM 11053</strain>
    </source>
</reference>
<dbReference type="SUPFAM" id="SSF88713">
    <property type="entry name" value="Glycoside hydrolase/deacetylase"/>
    <property type="match status" value="1"/>
</dbReference>
<dbReference type="InterPro" id="IPR011330">
    <property type="entry name" value="Glyco_hydro/deAcase_b/a-brl"/>
</dbReference>
<sequence>MRAVAGGTVLGASAAVGAAWWAGFGSRTQLWGPFPYRAAPAADPGPDSPAAESADRVVALTFDDGPNEPWTGQLLDVLAAKGVRATFFQVGRCAERFPSTTRRVVDEGHVLGNHSLSHDFTTYLRHPRQRDEVARAQEVLHRVSGVVPALYRPPWLCHWPWVLGTVRGAGLQVVSGTFGHPFEVFQPAAARMASGAARRVRPGTILIMHDGREARGGDRSQTVASVGPLIDRLRDDGYSFATADELLGVPAHLG</sequence>
<feature type="domain" description="NodB homology" evidence="1">
    <location>
        <begin position="56"/>
        <end position="241"/>
    </location>
</feature>
<dbReference type="GO" id="GO:0005975">
    <property type="term" value="P:carbohydrate metabolic process"/>
    <property type="evidence" value="ECO:0007669"/>
    <property type="project" value="InterPro"/>
</dbReference>
<dbReference type="CDD" id="cd10917">
    <property type="entry name" value="CE4_NodB_like_6s_7s"/>
    <property type="match status" value="1"/>
</dbReference>
<dbReference type="InterPro" id="IPR050248">
    <property type="entry name" value="Polysacc_deacetylase_ArnD"/>
</dbReference>
<dbReference type="InterPro" id="IPR002509">
    <property type="entry name" value="NODB_dom"/>
</dbReference>
<dbReference type="EMBL" id="JACHZG010000001">
    <property type="protein sequence ID" value="MBB3327127.1"/>
    <property type="molecule type" value="Genomic_DNA"/>
</dbReference>
<proteinExistence type="predicted"/>
<dbReference type="Pfam" id="PF01522">
    <property type="entry name" value="Polysacc_deac_1"/>
    <property type="match status" value="1"/>
</dbReference>
<comment type="caution">
    <text evidence="2">The sequence shown here is derived from an EMBL/GenBank/DDBJ whole genome shotgun (WGS) entry which is preliminary data.</text>
</comment>
<evidence type="ECO:0000313" key="3">
    <source>
        <dbReference type="Proteomes" id="UP000565572"/>
    </source>
</evidence>
<protein>
    <submittedName>
        <fullName evidence="2">Peptidoglycan/xylan/chitin deacetylase (PgdA/CDA1 family)</fullName>
    </submittedName>
</protein>
<dbReference type="RefSeq" id="WP_198423349.1">
    <property type="nucleotide sequence ID" value="NZ_JACHZG010000001.1"/>
</dbReference>
<dbReference type="PANTHER" id="PTHR10587:SF137">
    <property type="entry name" value="4-DEOXY-4-FORMAMIDO-L-ARABINOSE-PHOSPHOUNDECAPRENOL DEFORMYLASE ARND-RELATED"/>
    <property type="match status" value="1"/>
</dbReference>
<dbReference type="AlphaFoldDB" id="A0A7W5P775"/>
<accession>A0A7W5P775</accession>
<dbReference type="Gene3D" id="3.20.20.370">
    <property type="entry name" value="Glycoside hydrolase/deacetylase"/>
    <property type="match status" value="1"/>
</dbReference>
<organism evidence="2 3">
    <name type="scientific">Microlunatus antarcticus</name>
    <dbReference type="NCBI Taxonomy" id="53388"/>
    <lineage>
        <taxon>Bacteria</taxon>
        <taxon>Bacillati</taxon>
        <taxon>Actinomycetota</taxon>
        <taxon>Actinomycetes</taxon>
        <taxon>Propionibacteriales</taxon>
        <taxon>Propionibacteriaceae</taxon>
        <taxon>Microlunatus</taxon>
    </lineage>
</organism>
<name>A0A7W5P775_9ACTN</name>
<evidence type="ECO:0000259" key="1">
    <source>
        <dbReference type="PROSITE" id="PS51677"/>
    </source>
</evidence>
<dbReference type="PANTHER" id="PTHR10587">
    <property type="entry name" value="GLYCOSYL TRANSFERASE-RELATED"/>
    <property type="match status" value="1"/>
</dbReference>
<dbReference type="PROSITE" id="PS51677">
    <property type="entry name" value="NODB"/>
    <property type="match status" value="1"/>
</dbReference>
<keyword evidence="3" id="KW-1185">Reference proteome</keyword>
<dbReference type="GO" id="GO:0016810">
    <property type="term" value="F:hydrolase activity, acting on carbon-nitrogen (but not peptide) bonds"/>
    <property type="evidence" value="ECO:0007669"/>
    <property type="project" value="InterPro"/>
</dbReference>
<dbReference type="Proteomes" id="UP000565572">
    <property type="component" value="Unassembled WGS sequence"/>
</dbReference>